<comment type="caution">
    <text evidence="1">The sequence shown here is derived from an EMBL/GenBank/DDBJ whole genome shotgun (WGS) entry which is preliminary data.</text>
</comment>
<gene>
    <name evidence="1" type="ORF">GCM10010246_20150</name>
</gene>
<keyword evidence="2" id="KW-1185">Reference proteome</keyword>
<protein>
    <submittedName>
        <fullName evidence="1">Uncharacterized protein</fullName>
    </submittedName>
</protein>
<name>A0ABN3FRI7_9ACTN</name>
<accession>A0ABN3FRI7</accession>
<sequence>MPISDTSTAPVSGRRGEKELRRDMCFPVWWTLTPPRTSILATDAGLVMGDIRYRLGASLAVPGSTEPSTVPNVMIRLK</sequence>
<evidence type="ECO:0000313" key="1">
    <source>
        <dbReference type="EMBL" id="GAA2335988.1"/>
    </source>
</evidence>
<proteinExistence type="predicted"/>
<evidence type="ECO:0000313" key="2">
    <source>
        <dbReference type="Proteomes" id="UP001500253"/>
    </source>
</evidence>
<dbReference type="Proteomes" id="UP001500253">
    <property type="component" value="Unassembled WGS sequence"/>
</dbReference>
<organism evidence="1 2">
    <name type="scientific">Streptomyces cuspidosporus</name>
    <dbReference type="NCBI Taxonomy" id="66882"/>
    <lineage>
        <taxon>Bacteria</taxon>
        <taxon>Bacillati</taxon>
        <taxon>Actinomycetota</taxon>
        <taxon>Actinomycetes</taxon>
        <taxon>Kitasatosporales</taxon>
        <taxon>Streptomycetaceae</taxon>
        <taxon>Streptomyces</taxon>
    </lineage>
</organism>
<reference evidence="1 2" key="1">
    <citation type="journal article" date="2019" name="Int. J. Syst. Evol. Microbiol.">
        <title>The Global Catalogue of Microorganisms (GCM) 10K type strain sequencing project: providing services to taxonomists for standard genome sequencing and annotation.</title>
        <authorList>
            <consortium name="The Broad Institute Genomics Platform"/>
            <consortium name="The Broad Institute Genome Sequencing Center for Infectious Disease"/>
            <person name="Wu L."/>
            <person name="Ma J."/>
        </authorList>
    </citation>
    <scope>NUCLEOTIDE SEQUENCE [LARGE SCALE GENOMIC DNA]</scope>
    <source>
        <strain evidence="1 2">JCM 4316</strain>
    </source>
</reference>
<dbReference type="EMBL" id="BAAASD010000006">
    <property type="protein sequence ID" value="GAA2335988.1"/>
    <property type="molecule type" value="Genomic_DNA"/>
</dbReference>